<dbReference type="InterPro" id="IPR005586">
    <property type="entry name" value="ABC_trans_aux"/>
</dbReference>
<dbReference type="EMBL" id="CP020121">
    <property type="protein sequence ID" value="AQZ97714.1"/>
    <property type="molecule type" value="Genomic_DNA"/>
</dbReference>
<dbReference type="AlphaFoldDB" id="A0A1V0BD28"/>
<name>A0A1V0BD28_9BURK</name>
<evidence type="ECO:0000313" key="3">
    <source>
        <dbReference type="Proteomes" id="UP000242792"/>
    </source>
</evidence>
<evidence type="ECO:0000259" key="1">
    <source>
        <dbReference type="Pfam" id="PF03886"/>
    </source>
</evidence>
<dbReference type="Gene3D" id="3.40.50.10610">
    <property type="entry name" value="ABC-type transport auxiliary lipoprotein component"/>
    <property type="match status" value="1"/>
</dbReference>
<organism evidence="2 3">
    <name type="scientific">Comamonas kerstersii</name>
    <dbReference type="NCBI Taxonomy" id="225992"/>
    <lineage>
        <taxon>Bacteria</taxon>
        <taxon>Pseudomonadati</taxon>
        <taxon>Pseudomonadota</taxon>
        <taxon>Betaproteobacteria</taxon>
        <taxon>Burkholderiales</taxon>
        <taxon>Comamonadaceae</taxon>
        <taxon>Comamonas</taxon>
    </lineage>
</organism>
<dbReference type="Proteomes" id="UP000242792">
    <property type="component" value="Chromosome"/>
</dbReference>
<dbReference type="Pfam" id="PF03886">
    <property type="entry name" value="ABC_trans_aux"/>
    <property type="match status" value="1"/>
</dbReference>
<reference evidence="2 3" key="1">
    <citation type="submission" date="2017-03" db="EMBL/GenBank/DDBJ databases">
        <title>Rapid Whole Genome Sequencing of Comamonas kerstersii Causing Continuous ambulatory Peritoneal Dialysis-Associated Peritonitis.</title>
        <authorList>
            <person name="Zheng B."/>
        </authorList>
    </citation>
    <scope>NUCLEOTIDE SEQUENCE [LARGE SCALE GENOMIC DNA]</scope>
    <source>
        <strain evidence="2 3">8943</strain>
    </source>
</reference>
<evidence type="ECO:0000313" key="2">
    <source>
        <dbReference type="EMBL" id="AQZ97714.1"/>
    </source>
</evidence>
<proteinExistence type="predicted"/>
<accession>A0A1V0BD28</accession>
<feature type="domain" description="ABC-type transport auxiliary lipoprotein component" evidence="1">
    <location>
        <begin position="45"/>
        <end position="218"/>
    </location>
</feature>
<sequence>MDHMQQAQKTVFPAKQGRWWWGVTLALVLAGCGSLPQPPRPMARYDLGAAVPVATQAQASAQAAPVALAPLQSPLLGDGSTAMRYRLTYADAQVLHAYSQARWSAPPASLVQQRLGEHLSQGGRVVLYADVGDALPSVQGQRVPVLRWSLEEFSQVFSAEQQSAAMIRLRATLVNPLPQGDVLLAQQVFTVQQPATAPNAAAGVQAMVQAVDTLGQQLVTWMDGVLQHQR</sequence>
<dbReference type="KEGG" id="cke:B5M06_04980"/>
<gene>
    <name evidence="2" type="ORF">B5M06_04980</name>
</gene>
<dbReference type="SUPFAM" id="SSF159594">
    <property type="entry name" value="XCC0632-like"/>
    <property type="match status" value="1"/>
</dbReference>
<protein>
    <recommendedName>
        <fullName evidence="1">ABC-type transport auxiliary lipoprotein component domain-containing protein</fullName>
    </recommendedName>
</protein>